<feature type="domain" description="4Fe-4S ferredoxin-type" evidence="2">
    <location>
        <begin position="42"/>
        <end position="70"/>
    </location>
</feature>
<comment type="caution">
    <text evidence="3">The sequence shown here is derived from an EMBL/GenBank/DDBJ whole genome shotgun (WGS) entry which is preliminary data.</text>
</comment>
<dbReference type="SMART" id="SM00893">
    <property type="entry name" value="ETF"/>
    <property type="match status" value="1"/>
</dbReference>
<evidence type="ECO:0000259" key="2">
    <source>
        <dbReference type="PROSITE" id="PS51379"/>
    </source>
</evidence>
<dbReference type="Proteomes" id="UP000005396">
    <property type="component" value="Unassembled WGS sequence"/>
</dbReference>
<dbReference type="InterPro" id="IPR033947">
    <property type="entry name" value="ETF_alpha_N"/>
</dbReference>
<dbReference type="PROSITE" id="PS51379">
    <property type="entry name" value="4FE4S_FER_2"/>
    <property type="match status" value="1"/>
</dbReference>
<dbReference type="PANTHER" id="PTHR43153:SF1">
    <property type="entry name" value="ELECTRON TRANSFER FLAVOPROTEIN SUBUNIT ALPHA, MITOCHONDRIAL"/>
    <property type="match status" value="1"/>
</dbReference>
<dbReference type="HOGENOM" id="CLU_034178_1_1_9"/>
<dbReference type="InterPro" id="IPR014731">
    <property type="entry name" value="ETF_asu_C"/>
</dbReference>
<proteinExistence type="inferred from homology"/>
<comment type="similarity">
    <text evidence="1">Belongs to the ETF alpha-subunit/FixB family.</text>
</comment>
<organism evidence="3 4">
    <name type="scientific">Enterocloster bolteae (strain ATCC BAA-613 / DSM 15670 / CCUG 46953 / JCM 12243 / WAL 16351)</name>
    <name type="common">Clostridium bolteae</name>
    <dbReference type="NCBI Taxonomy" id="411902"/>
    <lineage>
        <taxon>Bacteria</taxon>
        <taxon>Bacillati</taxon>
        <taxon>Bacillota</taxon>
        <taxon>Clostridia</taxon>
        <taxon>Lachnospirales</taxon>
        <taxon>Lachnospiraceae</taxon>
        <taxon>Enterocloster</taxon>
    </lineage>
</organism>
<dbReference type="GO" id="GO:0009055">
    <property type="term" value="F:electron transfer activity"/>
    <property type="evidence" value="ECO:0007669"/>
    <property type="project" value="InterPro"/>
</dbReference>
<dbReference type="Pfam" id="PF00766">
    <property type="entry name" value="ETF_alpha"/>
    <property type="match status" value="1"/>
</dbReference>
<dbReference type="Gene3D" id="3.40.50.1220">
    <property type="entry name" value="TPP-binding domain"/>
    <property type="match status" value="1"/>
</dbReference>
<dbReference type="InterPro" id="IPR029035">
    <property type="entry name" value="DHS-like_NAD/FAD-binding_dom"/>
</dbReference>
<dbReference type="CDD" id="cd01715">
    <property type="entry name" value="ETF_alpha"/>
    <property type="match status" value="1"/>
</dbReference>
<dbReference type="Pfam" id="PF01012">
    <property type="entry name" value="ETF"/>
    <property type="match status" value="1"/>
</dbReference>
<dbReference type="Gene3D" id="3.30.70.20">
    <property type="match status" value="1"/>
</dbReference>
<protein>
    <recommendedName>
        <fullName evidence="2">4Fe-4S ferredoxin-type domain-containing protein</fullName>
    </recommendedName>
</protein>
<accession>A8S3I4</accession>
<dbReference type="GO" id="GO:0033539">
    <property type="term" value="P:fatty acid beta-oxidation using acyl-CoA dehydrogenase"/>
    <property type="evidence" value="ECO:0007669"/>
    <property type="project" value="TreeGrafter"/>
</dbReference>
<dbReference type="eggNOG" id="COG2025">
    <property type="taxonomic scope" value="Bacteria"/>
</dbReference>
<dbReference type="EMBL" id="ABCC02000057">
    <property type="protein sequence ID" value="EDP12995.1"/>
    <property type="molecule type" value="Genomic_DNA"/>
</dbReference>
<dbReference type="InterPro" id="IPR014730">
    <property type="entry name" value="ETF_a/b_N"/>
</dbReference>
<dbReference type="Gene3D" id="3.40.50.620">
    <property type="entry name" value="HUPs"/>
    <property type="match status" value="1"/>
</dbReference>
<dbReference type="SUPFAM" id="SSF54862">
    <property type="entry name" value="4Fe-4S ferredoxins"/>
    <property type="match status" value="1"/>
</dbReference>
<dbReference type="InterPro" id="IPR017896">
    <property type="entry name" value="4Fe4S_Fe-S-bd"/>
</dbReference>
<dbReference type="PaxDb" id="411902-CLOBOL_06627"/>
<evidence type="ECO:0000313" key="3">
    <source>
        <dbReference type="EMBL" id="EDP12995.1"/>
    </source>
</evidence>
<reference evidence="3 4" key="2">
    <citation type="submission" date="2007-09" db="EMBL/GenBank/DDBJ databases">
        <title>Draft genome sequence of Clostridium bolteae (ATCC BAA-613).</title>
        <authorList>
            <person name="Sudarsanam P."/>
            <person name="Ley R."/>
            <person name="Guruge J."/>
            <person name="Turnbaugh P.J."/>
            <person name="Mahowald M."/>
            <person name="Liep D."/>
            <person name="Gordon J."/>
        </authorList>
    </citation>
    <scope>NUCLEOTIDE SEQUENCE [LARGE SCALE GENOMIC DNA]</scope>
    <source>
        <strain evidence="4">ATCC BAA-613 / DSM 15670 / CCUG 46953 / JCM 12243 / WAL 16351</strain>
    </source>
</reference>
<dbReference type="GO" id="GO:0050660">
    <property type="term" value="F:flavin adenine dinucleotide binding"/>
    <property type="evidence" value="ECO:0007669"/>
    <property type="project" value="InterPro"/>
</dbReference>
<dbReference type="SUPFAM" id="SSF52467">
    <property type="entry name" value="DHS-like NAD/FAD-binding domain"/>
    <property type="match status" value="1"/>
</dbReference>
<name>A8S3I4_ENTBW</name>
<evidence type="ECO:0000256" key="1">
    <source>
        <dbReference type="ARBA" id="ARBA00005817"/>
    </source>
</evidence>
<sequence length="405" mass="44821">MYGQKGERIMAELRIHQEQLDEDSIRQLIDICPFGAISCRDGKVEIDSGCRMCRLCVKKGPGGAVEYMETQEPGINKDEWRAVAVYVEYNGKAVHPVTFELIGKARELAAVTGHPVYALFMGYRVGEKAEELLAYGVDQVFVYDRKELEHFSVLTYANVFADFITRIRPSSILVGATNAGRSLAPRVAARFRTGLTADCTVLEMKENTDLVQIRPAFGGNIMAQIVTPKNRPQFCTVRYKIFSAPPVTKDPSGTIRTMEVTDGMIDRRIRVEEIIHKPKEIDISEAEVIVAVGRGVKSQADLELIRELAAALDAQLACTRPLIECGWFDARRQIGLSGRTVKPKLIITIGISGSVQFAAGMRGAECIIAINTDRKAPVFDIANIGLVGDWYEILPRLLKTVKEGT</sequence>
<dbReference type="AlphaFoldDB" id="A8S3I4"/>
<dbReference type="InterPro" id="IPR014729">
    <property type="entry name" value="Rossmann-like_a/b/a_fold"/>
</dbReference>
<evidence type="ECO:0000313" key="4">
    <source>
        <dbReference type="Proteomes" id="UP000005396"/>
    </source>
</evidence>
<dbReference type="InterPro" id="IPR001308">
    <property type="entry name" value="ETF_a/FixB"/>
</dbReference>
<gene>
    <name evidence="3" type="ORF">CLOBOL_06627</name>
</gene>
<dbReference type="PANTHER" id="PTHR43153">
    <property type="entry name" value="ELECTRON TRANSFER FLAVOPROTEIN ALPHA"/>
    <property type="match status" value="1"/>
</dbReference>
<dbReference type="SUPFAM" id="SSF52402">
    <property type="entry name" value="Adenine nucleotide alpha hydrolases-like"/>
    <property type="match status" value="1"/>
</dbReference>
<reference evidence="3 4" key="1">
    <citation type="submission" date="2007-08" db="EMBL/GenBank/DDBJ databases">
        <authorList>
            <person name="Fulton L."/>
            <person name="Clifton S."/>
            <person name="Fulton B."/>
            <person name="Xu J."/>
            <person name="Minx P."/>
            <person name="Pepin K.H."/>
            <person name="Johnson M."/>
            <person name="Thiruvilangam P."/>
            <person name="Bhonagiri V."/>
            <person name="Nash W.E."/>
            <person name="Mardis E.R."/>
            <person name="Wilson R.K."/>
        </authorList>
    </citation>
    <scope>NUCLEOTIDE SEQUENCE [LARGE SCALE GENOMIC DNA]</scope>
    <source>
        <strain evidence="4">ATCC BAA-613 / DSM 15670 / CCUG 46953 / JCM 12243 / WAL 16351</strain>
    </source>
</reference>